<evidence type="ECO:0000256" key="1">
    <source>
        <dbReference type="ARBA" id="ARBA00009500"/>
    </source>
</evidence>
<dbReference type="InterPro" id="IPR023796">
    <property type="entry name" value="Serpin_dom"/>
</dbReference>
<dbReference type="InterPro" id="IPR042178">
    <property type="entry name" value="Serpin_sf_1"/>
</dbReference>
<dbReference type="GO" id="GO:0005615">
    <property type="term" value="C:extracellular space"/>
    <property type="evidence" value="ECO:0007669"/>
    <property type="project" value="InterPro"/>
</dbReference>
<dbReference type="Pfam" id="PF00079">
    <property type="entry name" value="Serpin"/>
    <property type="match status" value="1"/>
</dbReference>
<name>X6MEI3_RETFI</name>
<dbReference type="InterPro" id="IPR000215">
    <property type="entry name" value="Serpin_fam"/>
</dbReference>
<dbReference type="OrthoDB" id="1063785at2759"/>
<comment type="similarity">
    <text evidence="1">Belongs to the serpin family.</text>
</comment>
<feature type="domain" description="Serpin" evidence="3">
    <location>
        <begin position="153"/>
        <end position="227"/>
    </location>
</feature>
<dbReference type="Proteomes" id="UP000023152">
    <property type="component" value="Unassembled WGS sequence"/>
</dbReference>
<accession>X6MEI3</accession>
<dbReference type="GO" id="GO:0004867">
    <property type="term" value="F:serine-type endopeptidase inhibitor activity"/>
    <property type="evidence" value="ECO:0007669"/>
    <property type="project" value="InterPro"/>
</dbReference>
<evidence type="ECO:0000259" key="3">
    <source>
        <dbReference type="Pfam" id="PF00079"/>
    </source>
</evidence>
<dbReference type="PANTHER" id="PTHR11461">
    <property type="entry name" value="SERINE PROTEASE INHIBITOR, SERPIN"/>
    <property type="match status" value="1"/>
</dbReference>
<evidence type="ECO:0000256" key="2">
    <source>
        <dbReference type="SAM" id="SignalP"/>
    </source>
</evidence>
<protein>
    <recommendedName>
        <fullName evidence="3">Serpin domain-containing protein</fullName>
    </recommendedName>
</protein>
<reference evidence="4 5" key="1">
    <citation type="journal article" date="2013" name="Curr. Biol.">
        <title>The Genome of the Foraminiferan Reticulomyxa filosa.</title>
        <authorList>
            <person name="Glockner G."/>
            <person name="Hulsmann N."/>
            <person name="Schleicher M."/>
            <person name="Noegel A.A."/>
            <person name="Eichinger L."/>
            <person name="Gallinger C."/>
            <person name="Pawlowski J."/>
            <person name="Sierra R."/>
            <person name="Euteneuer U."/>
            <person name="Pillet L."/>
            <person name="Moustafa A."/>
            <person name="Platzer M."/>
            <person name="Groth M."/>
            <person name="Szafranski K."/>
            <person name="Schliwa M."/>
        </authorList>
    </citation>
    <scope>NUCLEOTIDE SEQUENCE [LARGE SCALE GENOMIC DNA]</scope>
</reference>
<evidence type="ECO:0000313" key="5">
    <source>
        <dbReference type="Proteomes" id="UP000023152"/>
    </source>
</evidence>
<feature type="chain" id="PRO_5004975687" description="Serpin domain-containing protein" evidence="2">
    <location>
        <begin position="18"/>
        <end position="228"/>
    </location>
</feature>
<gene>
    <name evidence="4" type="ORF">RFI_24978</name>
</gene>
<dbReference type="PANTHER" id="PTHR11461:SF211">
    <property type="entry name" value="GH10112P-RELATED"/>
    <property type="match status" value="1"/>
</dbReference>
<dbReference type="InterPro" id="IPR036186">
    <property type="entry name" value="Serpin_sf"/>
</dbReference>
<sequence>MFIYCICICIYIFFVKSNGSQKKKIYAVKKRVFGKDRVIHSELSEQKLQLGCTAIMSTLTSTRIASIINGWADEQTQDISDIDERVRMIITNAIYFKGEFVQMFDATPRFSKITKGKSAEGTHYEQCVVNPSIKNCISAISQINVKSCACEEELTTYEQKSYPRLVNLSVPKFECETSIKAIETYQAMRISKAFSASADFNDMFDDKAITYIKEIYHKALIELDEKGL</sequence>
<dbReference type="Gene3D" id="3.30.497.10">
    <property type="entry name" value="Antithrombin, subunit I, domain 2"/>
    <property type="match status" value="2"/>
</dbReference>
<dbReference type="SUPFAM" id="SSF56574">
    <property type="entry name" value="Serpins"/>
    <property type="match status" value="1"/>
</dbReference>
<proteinExistence type="inferred from homology"/>
<comment type="caution">
    <text evidence="4">The sequence shown here is derived from an EMBL/GenBank/DDBJ whole genome shotgun (WGS) entry which is preliminary data.</text>
</comment>
<keyword evidence="2" id="KW-0732">Signal</keyword>
<feature type="signal peptide" evidence="2">
    <location>
        <begin position="1"/>
        <end position="17"/>
    </location>
</feature>
<organism evidence="4 5">
    <name type="scientific">Reticulomyxa filosa</name>
    <dbReference type="NCBI Taxonomy" id="46433"/>
    <lineage>
        <taxon>Eukaryota</taxon>
        <taxon>Sar</taxon>
        <taxon>Rhizaria</taxon>
        <taxon>Retaria</taxon>
        <taxon>Foraminifera</taxon>
        <taxon>Monothalamids</taxon>
        <taxon>Reticulomyxidae</taxon>
        <taxon>Reticulomyxa</taxon>
    </lineage>
</organism>
<dbReference type="EMBL" id="ASPP01021441">
    <property type="protein sequence ID" value="ETO12398.1"/>
    <property type="molecule type" value="Genomic_DNA"/>
</dbReference>
<dbReference type="AlphaFoldDB" id="X6MEI3"/>
<keyword evidence="5" id="KW-1185">Reference proteome</keyword>
<evidence type="ECO:0000313" key="4">
    <source>
        <dbReference type="EMBL" id="ETO12398.1"/>
    </source>
</evidence>